<evidence type="ECO:0000313" key="1">
    <source>
        <dbReference type="EMBL" id="OSY41683.1"/>
    </source>
</evidence>
<keyword evidence="2" id="KW-1185">Reference proteome</keyword>
<reference evidence="1 2" key="1">
    <citation type="submission" date="2016-09" db="EMBL/GenBank/DDBJ databases">
        <title>Streptomyces platensis DSM40041, a candidate organism with high potential of specific P450 cytochromes.</title>
        <authorList>
            <person name="Grumaz C."/>
            <person name="Vainshtein Y."/>
            <person name="Kirstahler P."/>
            <person name="Sohn K."/>
        </authorList>
    </citation>
    <scope>NUCLEOTIDE SEQUENCE [LARGE SCALE GENOMIC DNA]</scope>
    <source>
        <strain evidence="1 2">DSM 40041</strain>
    </source>
</reference>
<dbReference type="Proteomes" id="UP000194225">
    <property type="component" value="Unassembled WGS sequence"/>
</dbReference>
<sequence length="53" mass="5333">MEITWGVTHLGSLLALVAVPTLLADSGGRPVGFAGGRIGKKLVPERASPAPAP</sequence>
<organism evidence="1 2">
    <name type="scientific">Streptomyces platensis</name>
    <dbReference type="NCBI Taxonomy" id="58346"/>
    <lineage>
        <taxon>Bacteria</taxon>
        <taxon>Bacillati</taxon>
        <taxon>Actinomycetota</taxon>
        <taxon>Actinomycetes</taxon>
        <taxon>Kitasatosporales</taxon>
        <taxon>Streptomycetaceae</taxon>
        <taxon>Streptomyces</taxon>
    </lineage>
</organism>
<name>A0ABX3XSD3_STRPT</name>
<protein>
    <submittedName>
        <fullName evidence="1">Uncharacterized protein</fullName>
    </submittedName>
</protein>
<evidence type="ECO:0000313" key="2">
    <source>
        <dbReference type="Proteomes" id="UP000194225"/>
    </source>
</evidence>
<dbReference type="EMBL" id="MIGA01000039">
    <property type="protein sequence ID" value="OSY41683.1"/>
    <property type="molecule type" value="Genomic_DNA"/>
</dbReference>
<gene>
    <name evidence="1" type="ORF">BG653_05046</name>
</gene>
<comment type="caution">
    <text evidence="1">The sequence shown here is derived from an EMBL/GenBank/DDBJ whole genome shotgun (WGS) entry which is preliminary data.</text>
</comment>
<accession>A0ABX3XSD3</accession>
<proteinExistence type="predicted"/>